<dbReference type="PANTHER" id="PTHR13817:SF73">
    <property type="entry name" value="FIBRONECTIN TYPE-III DOMAIN-CONTAINING PROTEIN"/>
    <property type="match status" value="1"/>
</dbReference>
<keyword evidence="3" id="KW-0119">Carbohydrate metabolism</keyword>
<feature type="region of interest" description="Disordered" evidence="4">
    <location>
        <begin position="1833"/>
        <end position="1852"/>
    </location>
</feature>
<proteinExistence type="predicted"/>
<keyword evidence="2" id="KW-0378">Hydrolase</keyword>
<keyword evidence="5" id="KW-0732">Signal</keyword>
<accession>A0A935CDW9</accession>
<dbReference type="PANTHER" id="PTHR13817">
    <property type="entry name" value="TITIN"/>
    <property type="match status" value="1"/>
</dbReference>
<dbReference type="SUPFAM" id="SSF75011">
    <property type="entry name" value="3-carboxy-cis,cis-mucoante lactonizing enzyme"/>
    <property type="match status" value="1"/>
</dbReference>
<evidence type="ECO:0000313" key="8">
    <source>
        <dbReference type="Proteomes" id="UP000718281"/>
    </source>
</evidence>
<comment type="caution">
    <text evidence="7">The sequence shown here is derived from an EMBL/GenBank/DDBJ whole genome shotgun (WGS) entry which is preliminary data.</text>
</comment>
<feature type="compositionally biased region" description="Polar residues" evidence="4">
    <location>
        <begin position="1834"/>
        <end position="1852"/>
    </location>
</feature>
<dbReference type="CDD" id="cd00063">
    <property type="entry name" value="FN3"/>
    <property type="match status" value="2"/>
</dbReference>
<feature type="signal peptide" evidence="5">
    <location>
        <begin position="1"/>
        <end position="18"/>
    </location>
</feature>
<dbReference type="Pfam" id="PF17963">
    <property type="entry name" value="Big_9"/>
    <property type="match status" value="4"/>
</dbReference>
<dbReference type="SMART" id="SM00060">
    <property type="entry name" value="FN3"/>
    <property type="match status" value="3"/>
</dbReference>
<name>A0A935CDW9_9MICO</name>
<evidence type="ECO:0000256" key="2">
    <source>
        <dbReference type="ARBA" id="ARBA00023295"/>
    </source>
</evidence>
<evidence type="ECO:0000313" key="7">
    <source>
        <dbReference type="EMBL" id="MBK6301309.1"/>
    </source>
</evidence>
<dbReference type="InterPro" id="IPR013783">
    <property type="entry name" value="Ig-like_fold"/>
</dbReference>
<organism evidence="7 8">
    <name type="scientific">Candidatus Phosphoribacter hodrii</name>
    <dbReference type="NCBI Taxonomy" id="2953743"/>
    <lineage>
        <taxon>Bacteria</taxon>
        <taxon>Bacillati</taxon>
        <taxon>Actinomycetota</taxon>
        <taxon>Actinomycetes</taxon>
        <taxon>Micrococcales</taxon>
        <taxon>Dermatophilaceae</taxon>
        <taxon>Candidatus Phosphoribacter</taxon>
    </lineage>
</organism>
<dbReference type="PROSITE" id="PS50853">
    <property type="entry name" value="FN3"/>
    <property type="match status" value="3"/>
</dbReference>
<feature type="compositionally biased region" description="Low complexity" evidence="4">
    <location>
        <begin position="1978"/>
        <end position="1988"/>
    </location>
</feature>
<dbReference type="InterPro" id="IPR036116">
    <property type="entry name" value="FN3_sf"/>
</dbReference>
<evidence type="ECO:0000256" key="1">
    <source>
        <dbReference type="ARBA" id="ARBA00022737"/>
    </source>
</evidence>
<feature type="domain" description="Fibronectin type-III" evidence="6">
    <location>
        <begin position="1512"/>
        <end position="1601"/>
    </location>
</feature>
<feature type="domain" description="Fibronectin type-III" evidence="6">
    <location>
        <begin position="1693"/>
        <end position="1795"/>
    </location>
</feature>
<evidence type="ECO:0000256" key="3">
    <source>
        <dbReference type="ARBA" id="ARBA00023326"/>
    </source>
</evidence>
<sequence>MAAVSVLILAVSSLVTFAVLSDGNPVRQLDVHDSGIWVTNDLDGFFGRVNKAAGSIDTYFTTPGGAAPPFAFDIRQDRGVVVAWDRSGGRLLPVDVDRGVAVGDRAVPAAQDSQLELRGGTLAILDPKSGKVRASRYGADAKSVDIQVLDSTMPALIELGAANPASTGGKTAASVGGSLAMTVGLDGSVYAASSGGKLVTVRPTASGFETPVVTDRSGGGNALQLSAVGTTVVALDGSTGTLWIGDRSVSLGEPDPATRLQQPGPAADVVMIATSKGLFSVPIGDGDVRPLFAAGTGAPAAPTRLGPCVYAAWAGTPGALARSCDNAAATPQPLDRQAVLQDPVFRVNRDQLVLNDASTGRVFDIDTARSLDNWDQIQEAIKRDNANTKKAEETPAANKETKPKADDDSLGARPGKTTILHVLDNDADPAGRVLSIVSVSPVEQSGVSLTIAPDRQSLLLALPAKASDLQFTYTVDNGTQATAQAQVSVDVRVPSDNGKPTLRAAYEPKPFTVVAGRTLSIPVTDDWRDPEDGDPVQVVNPKVADGVVAATPDGKIDFTPPPTGKGSSGPAEITYQVSDGVGEVVDGKITVTVLEATAPTAAPAITQPDVVQGLVDVPLVIRPLDNDLPGADPGNANAVLALAGTIAPKDNLTVDTELKSGKVTVTADKAGSYLLDYQAAFGGAAFAPGVIRVDIVTPPEKAAPPVTMPDFGAVRGQVPVMVDVLANDVDPSGGLLTVVSAKPDTDSADAVQVDVVRGRWLRVTPTQDSLGKGVIVRYEVSNGSGTVVPGDVTVVQLPAVSPDPPRTKDDYATVRDGDTALITVLDNDSTESGAFLHLASNITDAPNPGQLQVFDPASAGGSTVDLGKAYVSRDAIRYVAPAKVDIPRTVRVEYTAENDAGVLVRGNLYVTVNPQPSETSPDQAPQPEVVEGRATSGDTIEIPVPTSGIDPDGDSTNVVAVGAGAKLGRILGTSPTSITYQAYPVGQGTDQFTYVVTDRYGKTGSAIARVSVVAPGAPLAPVAVPDTVIAKPGATVVVNVLANDLVAPSDPATVLDLPRTNPSLPQGASLKSPTGPIETTVQDAKADAQVIAYSLTNSGGDSAPVPVTIRSQEGYNNPPVAIDDIAKVEAGATSTTVNVLEKDYDVDGPESALKVTKVALAAATISGGSVTLPVTPTPQVIPYEITDADGVTGTAVIFVPGAGSGLPFVKAGKTIAVPQNGKVTVDLGDYVGSPAGRQVQATTSDKLAASPETFVGVTADSSTKLTVSGLSDYIGPGAITLEVMDGTSLTDPNGKITTVTIPVQVGDPTPVLRCPTTPIGVYEGGSPVVLNITAMCHVWTPTLEERSGLRYAADWQKPIAGVKADGSGEAKITVTAAGSAVPGSTGELKVTVAGSKSVPAVIPIEVLALPKASFAAVNLDGIQQGTAATVQLAKYVRSRFVDPVYGVVSVTPVSGMPSTETHSGGTLTITPGKDSFGTMVFKVVATDVADLTRTDRHVTGTVTITVFGVPDKPGTPQIGTVVQSRAVNLSWTVPDNHGAPIDQYKVTVVETGQTQTCQASPCNITAGLVNGNFYHFKVQAHNKAGWGLDSDASAQAHPDQAPTAVTNFKASNPADHTMTLTWNAVGWRVQRCQVLQDHLVRRRGTTVAGSATTATVTGLVNNNKYDFTIVAINDYSAGPPASTQGQSSGAPGKPAAPTVSSVAMAGGASAAVHLAWPAVDPNGPGPVTYTVNRTGGSGPKTVCSNVTATSCNDDGVTYDGTTYQYAVTATNATGGAAHTTAGSVASFKAIGTPLSITTLSAPEPGSINSITVNYTTVAARGASSTVKIYEGGTLRSSKTESPTGGQSSSQTFAVSYDGNSHGFTAVVCNETACGTNSNAASQKPYTNPSVSAFDAYTSGNTVLVNVSANGGGRPVHLSLTNDRGWSHGADFTDNYSTTLNLGDVGRSYSSDFHLALTDSSGRGPSRCQPWPRPRHHATSTASAQAVTA</sequence>
<dbReference type="EMBL" id="JADIXZ010000004">
    <property type="protein sequence ID" value="MBK6301309.1"/>
    <property type="molecule type" value="Genomic_DNA"/>
</dbReference>
<dbReference type="SUPFAM" id="SSF49265">
    <property type="entry name" value="Fibronectin type III"/>
    <property type="match status" value="2"/>
</dbReference>
<feature type="compositionally biased region" description="Basic and acidic residues" evidence="4">
    <location>
        <begin position="382"/>
        <end position="407"/>
    </location>
</feature>
<feature type="region of interest" description="Disordered" evidence="4">
    <location>
        <begin position="382"/>
        <end position="413"/>
    </location>
</feature>
<dbReference type="InterPro" id="IPR003961">
    <property type="entry name" value="FN3_dom"/>
</dbReference>
<evidence type="ECO:0000256" key="4">
    <source>
        <dbReference type="SAM" id="MobiDB-lite"/>
    </source>
</evidence>
<feature type="domain" description="Fibronectin type-III" evidence="6">
    <location>
        <begin position="1604"/>
        <end position="1691"/>
    </location>
</feature>
<protein>
    <submittedName>
        <fullName evidence="7">Cadherin-like domain-containing protein</fullName>
    </submittedName>
</protein>
<dbReference type="InterPro" id="IPR050964">
    <property type="entry name" value="Striated_Muscle_Regulatory"/>
</dbReference>
<dbReference type="Gene3D" id="2.60.40.10">
    <property type="entry name" value="Immunoglobulins"/>
    <property type="match status" value="3"/>
</dbReference>
<dbReference type="GO" id="GO:0000272">
    <property type="term" value="P:polysaccharide catabolic process"/>
    <property type="evidence" value="ECO:0007669"/>
    <property type="project" value="UniProtKB-KW"/>
</dbReference>
<keyword evidence="3" id="KW-0624">Polysaccharide degradation</keyword>
<keyword evidence="1" id="KW-0677">Repeat</keyword>
<keyword evidence="2" id="KW-0326">Glycosidase</keyword>
<dbReference type="GO" id="GO:0016798">
    <property type="term" value="F:hydrolase activity, acting on glycosyl bonds"/>
    <property type="evidence" value="ECO:0007669"/>
    <property type="project" value="UniProtKB-KW"/>
</dbReference>
<evidence type="ECO:0000259" key="6">
    <source>
        <dbReference type="PROSITE" id="PS50853"/>
    </source>
</evidence>
<dbReference type="Proteomes" id="UP000718281">
    <property type="component" value="Unassembled WGS sequence"/>
</dbReference>
<feature type="region of interest" description="Disordered" evidence="4">
    <location>
        <begin position="551"/>
        <end position="570"/>
    </location>
</feature>
<reference evidence="7 8" key="1">
    <citation type="submission" date="2020-10" db="EMBL/GenBank/DDBJ databases">
        <title>Connecting structure to function with the recovery of over 1000 high-quality activated sludge metagenome-assembled genomes encoding full-length rRNA genes using long-read sequencing.</title>
        <authorList>
            <person name="Singleton C.M."/>
            <person name="Petriglieri F."/>
            <person name="Kristensen J.M."/>
            <person name="Kirkegaard R.H."/>
            <person name="Michaelsen T.Y."/>
            <person name="Andersen M.H."/>
            <person name="Karst S.M."/>
            <person name="Dueholm M.S."/>
            <person name="Nielsen P.H."/>
            <person name="Albertsen M."/>
        </authorList>
    </citation>
    <scope>NUCLEOTIDE SEQUENCE [LARGE SCALE GENOMIC DNA]</scope>
    <source>
        <strain evidence="7">AalE_18-Q3-R2-46_BAT3C.188</strain>
    </source>
</reference>
<feature type="chain" id="PRO_5038930108" evidence="5">
    <location>
        <begin position="19"/>
        <end position="1988"/>
    </location>
</feature>
<gene>
    <name evidence="7" type="ORF">IPF40_09755</name>
</gene>
<feature type="region of interest" description="Disordered" evidence="4">
    <location>
        <begin position="1959"/>
        <end position="1988"/>
    </location>
</feature>
<evidence type="ECO:0000256" key="5">
    <source>
        <dbReference type="SAM" id="SignalP"/>
    </source>
</evidence>
<dbReference type="Pfam" id="PF00041">
    <property type="entry name" value="fn3"/>
    <property type="match status" value="2"/>
</dbReference>